<reference evidence="1" key="1">
    <citation type="submission" date="2021-02" db="EMBL/GenBank/DDBJ databases">
        <title>Strain Y2R2, a novel species of the genus Halomonas.</title>
        <authorList>
            <person name="Huang H."/>
        </authorList>
    </citation>
    <scope>NUCLEOTIDE SEQUENCE</scope>
    <source>
        <strain evidence="1">Y2R2</strain>
    </source>
</reference>
<organism evidence="1 2">
    <name type="scientific">Halomonas binhaiensis</name>
    <dbReference type="NCBI Taxonomy" id="2562282"/>
    <lineage>
        <taxon>Bacteria</taxon>
        <taxon>Pseudomonadati</taxon>
        <taxon>Pseudomonadota</taxon>
        <taxon>Gammaproteobacteria</taxon>
        <taxon>Oceanospirillales</taxon>
        <taxon>Halomonadaceae</taxon>
        <taxon>Halomonas</taxon>
    </lineage>
</organism>
<proteinExistence type="predicted"/>
<dbReference type="SUPFAM" id="SSF81901">
    <property type="entry name" value="HCP-like"/>
    <property type="match status" value="2"/>
</dbReference>
<keyword evidence="2" id="KW-1185">Reference proteome</keyword>
<accession>A0A5C1NE62</accession>
<name>A0A5C1NE62_9GAMM</name>
<dbReference type="InterPro" id="IPR006597">
    <property type="entry name" value="Sel1-like"/>
</dbReference>
<dbReference type="SMART" id="SM00671">
    <property type="entry name" value="SEL1"/>
    <property type="match status" value="5"/>
</dbReference>
<dbReference type="InterPro" id="IPR011990">
    <property type="entry name" value="TPR-like_helical_dom_sf"/>
</dbReference>
<dbReference type="Proteomes" id="UP000324285">
    <property type="component" value="Chromosome"/>
</dbReference>
<dbReference type="PANTHER" id="PTHR11102">
    <property type="entry name" value="SEL-1-LIKE PROTEIN"/>
    <property type="match status" value="1"/>
</dbReference>
<dbReference type="InterPro" id="IPR050767">
    <property type="entry name" value="Sel1_AlgK"/>
</dbReference>
<dbReference type="KEGG" id="hbh:E4T21_08240"/>
<dbReference type="AlphaFoldDB" id="A0A5C1NE62"/>
<dbReference type="Pfam" id="PF08238">
    <property type="entry name" value="Sel1"/>
    <property type="match status" value="5"/>
</dbReference>
<sequence>MLLSLSAHAEVLYENPVENGPGNDLFESSFQALLNDADRHPVDESSIKAKYLLGLVYLNGSANWNVERDVDKSKKYLLDAWASEAADAGYTLAHIYYMGLGVEKNNKKALEYLNESARMGYLPSQRELGKSYIGYHESWDGLVERDISEGLCWLKKAANAGDLKSARAVAQVYYAGDLVPQDYEAAFDWLKKSSESKYGTDSFAFDSLAMFYEKGLGTEKDLVQAYKYSDLQGTAGVDDKTRLAKEMTQEQVDEAIRLSREWQEKHNTFVPSYDGLEHQSDGSYR</sequence>
<dbReference type="EMBL" id="CP038437">
    <property type="protein sequence ID" value="QEM81534.1"/>
    <property type="molecule type" value="Genomic_DNA"/>
</dbReference>
<dbReference type="OrthoDB" id="8561742at2"/>
<dbReference type="RefSeq" id="WP_149284545.1">
    <property type="nucleotide sequence ID" value="NZ_CP038437.2"/>
</dbReference>
<gene>
    <name evidence="1" type="ORF">E4T21_08240</name>
</gene>
<dbReference type="PANTHER" id="PTHR11102:SF160">
    <property type="entry name" value="ERAD-ASSOCIATED E3 UBIQUITIN-PROTEIN LIGASE COMPONENT HRD3"/>
    <property type="match status" value="1"/>
</dbReference>
<dbReference type="Gene3D" id="1.25.40.10">
    <property type="entry name" value="Tetratricopeptide repeat domain"/>
    <property type="match status" value="2"/>
</dbReference>
<protein>
    <submittedName>
        <fullName evidence="1">Sel1 repeat family protein</fullName>
    </submittedName>
</protein>
<evidence type="ECO:0000313" key="1">
    <source>
        <dbReference type="EMBL" id="QEM81534.1"/>
    </source>
</evidence>
<evidence type="ECO:0000313" key="2">
    <source>
        <dbReference type="Proteomes" id="UP000324285"/>
    </source>
</evidence>